<keyword evidence="8" id="KW-0539">Nucleus</keyword>
<dbReference type="Gene3D" id="3.40.50.150">
    <property type="entry name" value="Vaccinia Virus protein VP39"/>
    <property type="match status" value="1"/>
</dbReference>
<dbReference type="Gene3D" id="3.10.330.20">
    <property type="match status" value="1"/>
</dbReference>
<dbReference type="PANTHER" id="PTHR12133">
    <property type="entry name" value="TRNA (ADENINE(58)-N(1))-METHYLTRANSFERASE"/>
    <property type="match status" value="1"/>
</dbReference>
<keyword evidence="4" id="KW-0489">Methyltransferase</keyword>
<dbReference type="EMBL" id="JAACJN010000063">
    <property type="protein sequence ID" value="KAF5380707.1"/>
    <property type="molecule type" value="Genomic_DNA"/>
</dbReference>
<evidence type="ECO:0000256" key="8">
    <source>
        <dbReference type="ARBA" id="ARBA00023242"/>
    </source>
</evidence>
<feature type="domain" description="tRNA (adenine(58)-N(1))-methyltransferase catalytic subunit TRM61 C-terminal" evidence="11">
    <location>
        <begin position="62"/>
        <end position="238"/>
    </location>
</feature>
<gene>
    <name evidence="12" type="ORF">D9757_007019</name>
</gene>
<comment type="caution">
    <text evidence="12">The sequence shown here is derived from an EMBL/GenBank/DDBJ whole genome shotgun (WGS) entry which is preliminary data.</text>
</comment>
<dbReference type="Pfam" id="PF08704">
    <property type="entry name" value="GCD14"/>
    <property type="match status" value="1"/>
</dbReference>
<dbReference type="SUPFAM" id="SSF53335">
    <property type="entry name" value="S-adenosyl-L-methionine-dependent methyltransferases"/>
    <property type="match status" value="1"/>
</dbReference>
<evidence type="ECO:0000256" key="3">
    <source>
        <dbReference type="ARBA" id="ARBA00015963"/>
    </source>
</evidence>
<sequence length="481" mass="53182">MWSSASTIAAGDTVILWLTRDALQPLSIEPGKEFNSKFGSYRHADLIGVPYGSKVGSRTGKGFIHVLRPTPELWTMALPHRTQILYLADIAFITSYLNIKSGSKIGLHLLAVSEASQPTLTGTGSGSFSHSVIRTIGSSGHLWSYEFHETRANKARQEFIRHGLSDRVTLTHQNVCKDGFTVTDVADALFLDLPAPWDAVEHAKKALRKDRITRICCFSPCMEQVLRTVSALNEAGFSACSPNTGRFEEKITPDLAHVMLFTHRSPQLSVNLGLGAWLPESMHSRFLLQSLRRWPLHSPIRKLTTYRVSDIEMYESLLRPYDIQQTPALPTISQVSDKLKQSEIKREEKRLKQIASGPRGPGGAFHGEKRKRDGKDGEDPMPENPSATGKRAKTEDAEISNTAAEPESQSTMLEYVNMNQAQTQPTEAPISVPPMKLNFAKVMPEVRGHTSYLTFACLLPPGLVRIGIVSDATTATPDIVQ</sequence>
<reference evidence="12 13" key="1">
    <citation type="journal article" date="2020" name="ISME J.">
        <title>Uncovering the hidden diversity of litter-decomposition mechanisms in mushroom-forming fungi.</title>
        <authorList>
            <person name="Floudas D."/>
            <person name="Bentzer J."/>
            <person name="Ahren D."/>
            <person name="Johansson T."/>
            <person name="Persson P."/>
            <person name="Tunlid A."/>
        </authorList>
    </citation>
    <scope>NUCLEOTIDE SEQUENCE [LARGE SCALE GENOMIC DNA]</scope>
    <source>
        <strain evidence="12 13">CBS 406.79</strain>
    </source>
</reference>
<dbReference type="AlphaFoldDB" id="A0A8H5M4S4"/>
<dbReference type="InterPro" id="IPR049470">
    <property type="entry name" value="TRM61_C"/>
</dbReference>
<organism evidence="12 13">
    <name type="scientific">Collybiopsis confluens</name>
    <dbReference type="NCBI Taxonomy" id="2823264"/>
    <lineage>
        <taxon>Eukaryota</taxon>
        <taxon>Fungi</taxon>
        <taxon>Dikarya</taxon>
        <taxon>Basidiomycota</taxon>
        <taxon>Agaricomycotina</taxon>
        <taxon>Agaricomycetes</taxon>
        <taxon>Agaricomycetidae</taxon>
        <taxon>Agaricales</taxon>
        <taxon>Marasmiineae</taxon>
        <taxon>Omphalotaceae</taxon>
        <taxon>Collybiopsis</taxon>
    </lineage>
</organism>
<comment type="subcellular location">
    <subcellularLocation>
        <location evidence="1">Nucleus</location>
    </subcellularLocation>
</comment>
<dbReference type="InterPro" id="IPR029063">
    <property type="entry name" value="SAM-dependent_MTases_sf"/>
</dbReference>
<evidence type="ECO:0000259" key="11">
    <source>
        <dbReference type="Pfam" id="PF08704"/>
    </source>
</evidence>
<evidence type="ECO:0000313" key="13">
    <source>
        <dbReference type="Proteomes" id="UP000518752"/>
    </source>
</evidence>
<keyword evidence="6" id="KW-0949">S-adenosyl-L-methionine</keyword>
<evidence type="ECO:0000256" key="2">
    <source>
        <dbReference type="ARBA" id="ARBA00012796"/>
    </source>
</evidence>
<dbReference type="OrthoDB" id="1925287at2759"/>
<evidence type="ECO:0000256" key="10">
    <source>
        <dbReference type="SAM" id="MobiDB-lite"/>
    </source>
</evidence>
<dbReference type="InterPro" id="IPR014816">
    <property type="entry name" value="tRNA_MeTrfase_Gcd14"/>
</dbReference>
<keyword evidence="13" id="KW-1185">Reference proteome</keyword>
<proteinExistence type="predicted"/>
<dbReference type="PROSITE" id="PS51620">
    <property type="entry name" value="SAM_TRM61"/>
    <property type="match status" value="1"/>
</dbReference>
<keyword evidence="5" id="KW-0808">Transferase</keyword>
<evidence type="ECO:0000256" key="9">
    <source>
        <dbReference type="ARBA" id="ARBA00033309"/>
    </source>
</evidence>
<dbReference type="GO" id="GO:0005634">
    <property type="term" value="C:nucleus"/>
    <property type="evidence" value="ECO:0007669"/>
    <property type="project" value="UniProtKB-SubCell"/>
</dbReference>
<feature type="region of interest" description="Disordered" evidence="10">
    <location>
        <begin position="349"/>
        <end position="409"/>
    </location>
</feature>
<protein>
    <recommendedName>
        <fullName evidence="3">tRNA (adenine(58)-N(1))-methyltransferase catalytic subunit TRM61</fullName>
        <ecNumber evidence="2">2.1.1.220</ecNumber>
    </recommendedName>
    <alternativeName>
        <fullName evidence="9">tRNA(m1A58)-methyltransferase subunit TRM61</fullName>
    </alternativeName>
</protein>
<dbReference type="EC" id="2.1.1.220" evidence="2"/>
<dbReference type="Proteomes" id="UP000518752">
    <property type="component" value="Unassembled WGS sequence"/>
</dbReference>
<dbReference type="GO" id="GO:0031515">
    <property type="term" value="C:tRNA (m1A) methyltransferase complex"/>
    <property type="evidence" value="ECO:0007669"/>
    <property type="project" value="InterPro"/>
</dbReference>
<feature type="compositionally biased region" description="Basic and acidic residues" evidence="10">
    <location>
        <begin position="366"/>
        <end position="378"/>
    </location>
</feature>
<feature type="compositionally biased region" description="Polar residues" evidence="10">
    <location>
        <begin position="399"/>
        <end position="409"/>
    </location>
</feature>
<evidence type="ECO:0000256" key="1">
    <source>
        <dbReference type="ARBA" id="ARBA00004123"/>
    </source>
</evidence>
<dbReference type="GO" id="GO:0030488">
    <property type="term" value="P:tRNA methylation"/>
    <property type="evidence" value="ECO:0007669"/>
    <property type="project" value="InterPro"/>
</dbReference>
<evidence type="ECO:0000256" key="5">
    <source>
        <dbReference type="ARBA" id="ARBA00022679"/>
    </source>
</evidence>
<accession>A0A8H5M4S4</accession>
<evidence type="ECO:0000256" key="7">
    <source>
        <dbReference type="ARBA" id="ARBA00022694"/>
    </source>
</evidence>
<dbReference type="PANTHER" id="PTHR12133:SF2">
    <property type="entry name" value="TRNA (ADENINE(58)-N(1))-METHYLTRANSFERASE CATALYTIC SUBUNIT TRMT61A"/>
    <property type="match status" value="1"/>
</dbReference>
<evidence type="ECO:0000256" key="6">
    <source>
        <dbReference type="ARBA" id="ARBA00022691"/>
    </source>
</evidence>
<evidence type="ECO:0000313" key="12">
    <source>
        <dbReference type="EMBL" id="KAF5380707.1"/>
    </source>
</evidence>
<evidence type="ECO:0000256" key="4">
    <source>
        <dbReference type="ARBA" id="ARBA00022603"/>
    </source>
</evidence>
<name>A0A8H5M4S4_9AGAR</name>
<dbReference type="GO" id="GO:0160107">
    <property type="term" value="F:tRNA (adenine(58)-N1)-methyltransferase activity"/>
    <property type="evidence" value="ECO:0007669"/>
    <property type="project" value="UniProtKB-EC"/>
</dbReference>
<keyword evidence="7" id="KW-0819">tRNA processing</keyword>